<dbReference type="InterPro" id="IPR014195">
    <property type="entry name" value="Spore_III_AG"/>
</dbReference>
<evidence type="ECO:0000256" key="1">
    <source>
        <dbReference type="SAM" id="MobiDB-lite"/>
    </source>
</evidence>
<dbReference type="RefSeq" id="WP_163944635.1">
    <property type="nucleotide sequence ID" value="NZ_JAAIKC010000002.1"/>
</dbReference>
<keyword evidence="2" id="KW-0812">Transmembrane</keyword>
<proteinExistence type="predicted"/>
<keyword evidence="2" id="KW-0472">Membrane</keyword>
<accession>A0A6G3ZVG7</accession>
<feature type="transmembrane region" description="Helical" evidence="2">
    <location>
        <begin position="25"/>
        <end position="47"/>
    </location>
</feature>
<name>A0A6G3ZVG7_9BACL</name>
<protein>
    <submittedName>
        <fullName evidence="3">Stage III sporulation protein AG</fullName>
    </submittedName>
</protein>
<gene>
    <name evidence="3" type="primary">spoIIIAG</name>
    <name evidence="3" type="ORF">GK047_09350</name>
</gene>
<evidence type="ECO:0000313" key="3">
    <source>
        <dbReference type="EMBL" id="NEW06216.1"/>
    </source>
</evidence>
<reference evidence="3" key="1">
    <citation type="submission" date="2020-02" db="EMBL/GenBank/DDBJ databases">
        <authorList>
            <person name="Shen X.-R."/>
            <person name="Zhang Y.-X."/>
        </authorList>
    </citation>
    <scope>NUCLEOTIDE SEQUENCE</scope>
    <source>
        <strain evidence="3">SYP-B3998</strain>
    </source>
</reference>
<dbReference type="NCBIfam" id="TIGR02830">
    <property type="entry name" value="spore_III_AG"/>
    <property type="match status" value="1"/>
</dbReference>
<keyword evidence="2" id="KW-1133">Transmembrane helix</keyword>
<evidence type="ECO:0000256" key="2">
    <source>
        <dbReference type="SAM" id="Phobius"/>
    </source>
</evidence>
<sequence>MGTLLQWMEQKFGGGPGGPKRKNTLLWLVLIGLLGASLMIMNSFLTVKEVDPINAGRASPPPSKETFLGSSPKENSAFHDYEAAYQSQLKDILQKIVGVGEVEVLVTIESTEEMTVDKNYNDNQQMTTERDTNGATRNISQVTRSGEVVIYQVSGDQKPLVLKYIKPKIRGVIVVAKGAENLTVKKMMMEAVERGLDVTSNRISILPRKTGE</sequence>
<comment type="caution">
    <text evidence="3">The sequence shown here is derived from an EMBL/GenBank/DDBJ whole genome shotgun (WGS) entry which is preliminary data.</text>
</comment>
<organism evidence="3">
    <name type="scientific">Paenibacillus sp. SYP-B3998</name>
    <dbReference type="NCBI Taxonomy" id="2678564"/>
    <lineage>
        <taxon>Bacteria</taxon>
        <taxon>Bacillati</taxon>
        <taxon>Bacillota</taxon>
        <taxon>Bacilli</taxon>
        <taxon>Bacillales</taxon>
        <taxon>Paenibacillaceae</taxon>
        <taxon>Paenibacillus</taxon>
    </lineage>
</organism>
<dbReference type="AlphaFoldDB" id="A0A6G3ZVG7"/>
<feature type="region of interest" description="Disordered" evidence="1">
    <location>
        <begin position="53"/>
        <end position="72"/>
    </location>
</feature>
<dbReference type="EMBL" id="JAAIKC010000002">
    <property type="protein sequence ID" value="NEW06216.1"/>
    <property type="molecule type" value="Genomic_DNA"/>
</dbReference>